<dbReference type="AlphaFoldDB" id="A4JVT7"/>
<dbReference type="Proteomes" id="UP000002287">
    <property type="component" value="Plasmid pBVIE03"/>
</dbReference>
<proteinExistence type="predicted"/>
<sequence>MTAFAIVFFACSRTLSGQVRRLALSGAARYAFHVDKAIGNACPALTTSSASACVIPAASISARSDAPLSETSLMASIYGVQVHQA</sequence>
<accession>A4JVT7</accession>
<organism evidence="1 2">
    <name type="scientific">Burkholderia vietnamiensis (strain G4 / LMG 22486)</name>
    <name type="common">Burkholderia cepacia (strain R1808)</name>
    <dbReference type="NCBI Taxonomy" id="269482"/>
    <lineage>
        <taxon>Bacteria</taxon>
        <taxon>Pseudomonadati</taxon>
        <taxon>Pseudomonadota</taxon>
        <taxon>Betaproteobacteria</taxon>
        <taxon>Burkholderiales</taxon>
        <taxon>Burkholderiaceae</taxon>
        <taxon>Burkholderia</taxon>
        <taxon>Burkholderia cepacia complex</taxon>
    </lineage>
</organism>
<geneLocation type="plasmid" evidence="1 2">
    <name>pBVIE03</name>
</geneLocation>
<protein>
    <submittedName>
        <fullName evidence="1">Uncharacterized protein</fullName>
    </submittedName>
</protein>
<evidence type="ECO:0000313" key="1">
    <source>
        <dbReference type="EMBL" id="ABO60390.1"/>
    </source>
</evidence>
<keyword evidence="1" id="KW-0614">Plasmid</keyword>
<dbReference type="EMBL" id="CP000619">
    <property type="protein sequence ID" value="ABO60390.1"/>
    <property type="molecule type" value="Genomic_DNA"/>
</dbReference>
<gene>
    <name evidence="1" type="ordered locus">Bcep1808_7515</name>
</gene>
<reference evidence="1 2" key="1">
    <citation type="submission" date="2007-03" db="EMBL/GenBank/DDBJ databases">
        <title>Complete sequence of plasmid pBVIE03 of Burkholderia vietnamiensis G4.</title>
        <authorList>
            <consortium name="US DOE Joint Genome Institute"/>
            <person name="Copeland A."/>
            <person name="Lucas S."/>
            <person name="Lapidus A."/>
            <person name="Barry K."/>
            <person name="Detter J.C."/>
            <person name="Glavina del Rio T."/>
            <person name="Hammon N."/>
            <person name="Israni S."/>
            <person name="Dalin E."/>
            <person name="Tice H."/>
            <person name="Pitluck S."/>
            <person name="Chain P."/>
            <person name="Malfatti S."/>
            <person name="Shin M."/>
            <person name="Vergez L."/>
            <person name="Schmutz J."/>
            <person name="Larimer F."/>
            <person name="Land M."/>
            <person name="Hauser L."/>
            <person name="Kyrpides N."/>
            <person name="Tiedje J."/>
            <person name="Richardson P."/>
        </authorList>
    </citation>
    <scope>NUCLEOTIDE SEQUENCE [LARGE SCALE GENOMIC DNA]</scope>
    <source>
        <strain evidence="2">G4 / LMG 22486</strain>
        <plasmid evidence="1 2">pBVIE03</plasmid>
    </source>
</reference>
<dbReference type="HOGENOM" id="CLU_2506434_0_0_4"/>
<dbReference type="KEGG" id="bvi:Bcep1808_7515"/>
<name>A4JVT7_BURVG</name>
<evidence type="ECO:0000313" key="2">
    <source>
        <dbReference type="Proteomes" id="UP000002287"/>
    </source>
</evidence>